<evidence type="ECO:0000313" key="2">
    <source>
        <dbReference type="EMBL" id="KAK5862019.1"/>
    </source>
</evidence>
<evidence type="ECO:0000259" key="1">
    <source>
        <dbReference type="PROSITE" id="PS50824"/>
    </source>
</evidence>
<organism evidence="2 3">
    <name type="scientific">Eleginops maclovinus</name>
    <name type="common">Patagonian blennie</name>
    <name type="synonym">Eleginus maclovinus</name>
    <dbReference type="NCBI Taxonomy" id="56733"/>
    <lineage>
        <taxon>Eukaryota</taxon>
        <taxon>Metazoa</taxon>
        <taxon>Chordata</taxon>
        <taxon>Craniata</taxon>
        <taxon>Vertebrata</taxon>
        <taxon>Euteleostomi</taxon>
        <taxon>Actinopterygii</taxon>
        <taxon>Neopterygii</taxon>
        <taxon>Teleostei</taxon>
        <taxon>Neoteleostei</taxon>
        <taxon>Acanthomorphata</taxon>
        <taxon>Eupercaria</taxon>
        <taxon>Perciformes</taxon>
        <taxon>Notothenioidei</taxon>
        <taxon>Eleginopidae</taxon>
        <taxon>Eleginops</taxon>
    </lineage>
</organism>
<dbReference type="Gene3D" id="1.10.533.10">
    <property type="entry name" value="Death Domain, Fas"/>
    <property type="match status" value="1"/>
</dbReference>
<feature type="domain" description="Pyrin" evidence="1">
    <location>
        <begin position="1"/>
        <end position="91"/>
    </location>
</feature>
<comment type="caution">
    <text evidence="2">The sequence shown here is derived from an EMBL/GenBank/DDBJ whole genome shotgun (WGS) entry which is preliminary data.</text>
</comment>
<dbReference type="SUPFAM" id="SSF47986">
    <property type="entry name" value="DEATH domain"/>
    <property type="match status" value="1"/>
</dbReference>
<protein>
    <recommendedName>
        <fullName evidence="1">Pyrin domain-containing protein</fullName>
    </recommendedName>
</protein>
<dbReference type="Pfam" id="PF02758">
    <property type="entry name" value="PYRIN"/>
    <property type="match status" value="1"/>
</dbReference>
<name>A0AAN8AMS7_ELEMC</name>
<reference evidence="2 3" key="2">
    <citation type="journal article" date="2023" name="Mol. Biol. Evol.">
        <title>Genomics of Secondarily Temperate Adaptation in the Only Non-Antarctic Icefish.</title>
        <authorList>
            <person name="Rivera-Colon A.G."/>
            <person name="Rayamajhi N."/>
            <person name="Minhas B.F."/>
            <person name="Madrigal G."/>
            <person name="Bilyk K.T."/>
            <person name="Yoon V."/>
            <person name="Hune M."/>
            <person name="Gregory S."/>
            <person name="Cheng C.H.C."/>
            <person name="Catchen J.M."/>
        </authorList>
    </citation>
    <scope>NUCLEOTIDE SEQUENCE [LARGE SCALE GENOMIC DNA]</scope>
    <source>
        <strain evidence="2">JMC-PN-2008</strain>
    </source>
</reference>
<dbReference type="AlphaFoldDB" id="A0AAN8AMS7"/>
<accession>A0AAN8AMS7</accession>
<proteinExistence type="predicted"/>
<dbReference type="InterPro" id="IPR011029">
    <property type="entry name" value="DEATH-like_dom_sf"/>
</dbReference>
<reference evidence="2 3" key="1">
    <citation type="journal article" date="2023" name="Genes (Basel)">
        <title>Chromosome-Level Genome Assembly and Circadian Gene Repertoire of the Patagonia Blennie Eleginops maclovinus-The Closest Ancestral Proxy of Antarctic Cryonotothenioids.</title>
        <authorList>
            <person name="Cheng C.C."/>
            <person name="Rivera-Colon A.G."/>
            <person name="Minhas B.F."/>
            <person name="Wilson L."/>
            <person name="Rayamajhi N."/>
            <person name="Vargas-Chacoff L."/>
            <person name="Catchen J.M."/>
        </authorList>
    </citation>
    <scope>NUCLEOTIDE SEQUENCE [LARGE SCALE GENOMIC DNA]</scope>
    <source>
        <strain evidence="2">JMC-PN-2008</strain>
    </source>
</reference>
<dbReference type="Proteomes" id="UP001346869">
    <property type="component" value="Unassembled WGS sequence"/>
</dbReference>
<evidence type="ECO:0000313" key="3">
    <source>
        <dbReference type="Proteomes" id="UP001346869"/>
    </source>
</evidence>
<dbReference type="PROSITE" id="PS50824">
    <property type="entry name" value="DAPIN"/>
    <property type="match status" value="1"/>
</dbReference>
<dbReference type="EMBL" id="JAUZQC010000012">
    <property type="protein sequence ID" value="KAK5862019.1"/>
    <property type="molecule type" value="Genomic_DNA"/>
</dbReference>
<gene>
    <name evidence="2" type="ORF">PBY51_017452</name>
</gene>
<sequence>MAQKDKRKAVKRMLANLSNDNFANFVDELVHRKAEPRVARMRLEGKNYLEITDVLVSTFNESGAVKVAAELLNEIDCNKEAEQLLEVTELQP</sequence>
<dbReference type="SMART" id="SM01289">
    <property type="entry name" value="PYRIN"/>
    <property type="match status" value="1"/>
</dbReference>
<dbReference type="InterPro" id="IPR004020">
    <property type="entry name" value="DAPIN"/>
</dbReference>
<keyword evidence="3" id="KW-1185">Reference proteome</keyword>